<dbReference type="InterPro" id="IPR036390">
    <property type="entry name" value="WH_DNA-bd_sf"/>
</dbReference>
<dbReference type="InterPro" id="IPR019888">
    <property type="entry name" value="Tscrpt_reg_AsnC-like"/>
</dbReference>
<feature type="domain" description="HTH asnC-type" evidence="4">
    <location>
        <begin position="8"/>
        <end position="69"/>
    </location>
</feature>
<dbReference type="GO" id="GO:0005829">
    <property type="term" value="C:cytosol"/>
    <property type="evidence" value="ECO:0007669"/>
    <property type="project" value="TreeGrafter"/>
</dbReference>
<dbReference type="Pfam" id="PF01037">
    <property type="entry name" value="AsnC_trans_reg"/>
    <property type="match status" value="1"/>
</dbReference>
<dbReference type="InterPro" id="IPR036388">
    <property type="entry name" value="WH-like_DNA-bd_sf"/>
</dbReference>
<dbReference type="STRING" id="1090615.SAMN04515671_2821"/>
<evidence type="ECO:0000256" key="2">
    <source>
        <dbReference type="ARBA" id="ARBA00023125"/>
    </source>
</evidence>
<keyword evidence="6" id="KW-1185">Reference proteome</keyword>
<dbReference type="RefSeq" id="WP_090476803.1">
    <property type="nucleotide sequence ID" value="NZ_LT629710.1"/>
</dbReference>
<dbReference type="InterPro" id="IPR019887">
    <property type="entry name" value="Tscrpt_reg_AsnC/Lrp_C"/>
</dbReference>
<dbReference type="PRINTS" id="PR00033">
    <property type="entry name" value="HTHASNC"/>
</dbReference>
<reference evidence="5 6" key="1">
    <citation type="submission" date="2016-10" db="EMBL/GenBank/DDBJ databases">
        <authorList>
            <person name="de Groot N.N."/>
        </authorList>
    </citation>
    <scope>NUCLEOTIDE SEQUENCE [LARGE SCALE GENOMIC DNA]</scope>
    <source>
        <strain evidence="6">P4-7,KCTC 19426,CECT 7604</strain>
    </source>
</reference>
<sequence>MAAERIHLDRLDVELLTMLRRHPRAGYLELSRLTGVSRATLQARAQRLEAAEVITGYGPDIDLAAAGYPVLAFVNLQISQGNLDVVGAELAAIPEVLEAYGTTGDSDVMCKVGAASHEELQQTLLRISGSPSVVRSTSVVALSQVVAPRYLPLLEATERPRPSRVPIRP</sequence>
<proteinExistence type="predicted"/>
<dbReference type="SMART" id="SM00344">
    <property type="entry name" value="HTH_ASNC"/>
    <property type="match status" value="1"/>
</dbReference>
<dbReference type="PANTHER" id="PTHR30154:SF34">
    <property type="entry name" value="TRANSCRIPTIONAL REGULATOR AZLB"/>
    <property type="match status" value="1"/>
</dbReference>
<dbReference type="SUPFAM" id="SSF54909">
    <property type="entry name" value="Dimeric alpha+beta barrel"/>
    <property type="match status" value="1"/>
</dbReference>
<evidence type="ECO:0000313" key="5">
    <source>
        <dbReference type="EMBL" id="SDP05648.1"/>
    </source>
</evidence>
<dbReference type="EMBL" id="LT629710">
    <property type="protein sequence ID" value="SDP05648.1"/>
    <property type="molecule type" value="Genomic_DNA"/>
</dbReference>
<dbReference type="SUPFAM" id="SSF46785">
    <property type="entry name" value="Winged helix' DNA-binding domain"/>
    <property type="match status" value="1"/>
</dbReference>
<keyword evidence="1" id="KW-0805">Transcription regulation</keyword>
<protein>
    <submittedName>
        <fullName evidence="5">DNA-binding transcriptional regulator, Lrp family</fullName>
    </submittedName>
</protein>
<organism evidence="5 6">
    <name type="scientific">Nakamurella panacisegetis</name>
    <dbReference type="NCBI Taxonomy" id="1090615"/>
    <lineage>
        <taxon>Bacteria</taxon>
        <taxon>Bacillati</taxon>
        <taxon>Actinomycetota</taxon>
        <taxon>Actinomycetes</taxon>
        <taxon>Nakamurellales</taxon>
        <taxon>Nakamurellaceae</taxon>
        <taxon>Nakamurella</taxon>
    </lineage>
</organism>
<dbReference type="Proteomes" id="UP000198741">
    <property type="component" value="Chromosome I"/>
</dbReference>
<evidence type="ECO:0000313" key="6">
    <source>
        <dbReference type="Proteomes" id="UP000198741"/>
    </source>
</evidence>
<dbReference type="PANTHER" id="PTHR30154">
    <property type="entry name" value="LEUCINE-RESPONSIVE REGULATORY PROTEIN"/>
    <property type="match status" value="1"/>
</dbReference>
<dbReference type="Pfam" id="PF13404">
    <property type="entry name" value="HTH_AsnC-type"/>
    <property type="match status" value="1"/>
</dbReference>
<dbReference type="GO" id="GO:0043200">
    <property type="term" value="P:response to amino acid"/>
    <property type="evidence" value="ECO:0007669"/>
    <property type="project" value="TreeGrafter"/>
</dbReference>
<dbReference type="InterPro" id="IPR000485">
    <property type="entry name" value="AsnC-type_HTH_dom"/>
</dbReference>
<dbReference type="Gene3D" id="3.30.70.920">
    <property type="match status" value="1"/>
</dbReference>
<dbReference type="Gene3D" id="1.10.10.10">
    <property type="entry name" value="Winged helix-like DNA-binding domain superfamily/Winged helix DNA-binding domain"/>
    <property type="match status" value="1"/>
</dbReference>
<dbReference type="InterPro" id="IPR011008">
    <property type="entry name" value="Dimeric_a/b-barrel"/>
</dbReference>
<gene>
    <name evidence="5" type="ORF">SAMN04515671_2821</name>
</gene>
<keyword evidence="3" id="KW-0804">Transcription</keyword>
<name>A0A1H0PM10_9ACTN</name>
<dbReference type="GO" id="GO:0043565">
    <property type="term" value="F:sequence-specific DNA binding"/>
    <property type="evidence" value="ECO:0007669"/>
    <property type="project" value="InterPro"/>
</dbReference>
<keyword evidence="2 5" id="KW-0238">DNA-binding</keyword>
<evidence type="ECO:0000256" key="3">
    <source>
        <dbReference type="ARBA" id="ARBA00023163"/>
    </source>
</evidence>
<evidence type="ECO:0000259" key="4">
    <source>
        <dbReference type="PROSITE" id="PS50956"/>
    </source>
</evidence>
<accession>A0A1H0PM10</accession>
<dbReference type="AlphaFoldDB" id="A0A1H0PM10"/>
<dbReference type="PROSITE" id="PS50956">
    <property type="entry name" value="HTH_ASNC_2"/>
    <property type="match status" value="1"/>
</dbReference>
<evidence type="ECO:0000256" key="1">
    <source>
        <dbReference type="ARBA" id="ARBA00023015"/>
    </source>
</evidence>
<dbReference type="OrthoDB" id="9809462at2"/>